<feature type="compositionally biased region" description="Acidic residues" evidence="1">
    <location>
        <begin position="171"/>
        <end position="193"/>
    </location>
</feature>
<protein>
    <submittedName>
        <fullName evidence="2">11956_t:CDS:1</fullName>
    </submittedName>
</protein>
<reference evidence="2" key="1">
    <citation type="submission" date="2021-06" db="EMBL/GenBank/DDBJ databases">
        <authorList>
            <person name="Kallberg Y."/>
            <person name="Tangrot J."/>
            <person name="Rosling A."/>
        </authorList>
    </citation>
    <scope>NUCLEOTIDE SEQUENCE</scope>
    <source>
        <strain evidence="2">87-6 pot B 2015</strain>
    </source>
</reference>
<evidence type="ECO:0000313" key="2">
    <source>
        <dbReference type="EMBL" id="CAG8687414.1"/>
    </source>
</evidence>
<dbReference type="AlphaFoldDB" id="A0A9N9ERX8"/>
<feature type="non-terminal residue" evidence="2">
    <location>
        <position position="1"/>
    </location>
</feature>
<feature type="region of interest" description="Disordered" evidence="1">
    <location>
        <begin position="125"/>
        <end position="195"/>
    </location>
</feature>
<name>A0A9N9ERX8_FUNMO</name>
<dbReference type="EMBL" id="CAJVPP010007327">
    <property type="protein sequence ID" value="CAG8687414.1"/>
    <property type="molecule type" value="Genomic_DNA"/>
</dbReference>
<organism evidence="2 3">
    <name type="scientific">Funneliformis mosseae</name>
    <name type="common">Endomycorrhizal fungus</name>
    <name type="synonym">Glomus mosseae</name>
    <dbReference type="NCBI Taxonomy" id="27381"/>
    <lineage>
        <taxon>Eukaryota</taxon>
        <taxon>Fungi</taxon>
        <taxon>Fungi incertae sedis</taxon>
        <taxon>Mucoromycota</taxon>
        <taxon>Glomeromycotina</taxon>
        <taxon>Glomeromycetes</taxon>
        <taxon>Glomerales</taxon>
        <taxon>Glomeraceae</taxon>
        <taxon>Funneliformis</taxon>
    </lineage>
</organism>
<comment type="caution">
    <text evidence="2">The sequence shown here is derived from an EMBL/GenBank/DDBJ whole genome shotgun (WGS) entry which is preliminary data.</text>
</comment>
<keyword evidence="3" id="KW-1185">Reference proteome</keyword>
<dbReference type="Proteomes" id="UP000789375">
    <property type="component" value="Unassembled WGS sequence"/>
</dbReference>
<evidence type="ECO:0000313" key="3">
    <source>
        <dbReference type="Proteomes" id="UP000789375"/>
    </source>
</evidence>
<gene>
    <name evidence="2" type="ORF">FMOSSE_LOCUS13164</name>
</gene>
<feature type="compositionally biased region" description="Polar residues" evidence="1">
    <location>
        <begin position="125"/>
        <end position="135"/>
    </location>
</feature>
<evidence type="ECO:0000256" key="1">
    <source>
        <dbReference type="SAM" id="MobiDB-lite"/>
    </source>
</evidence>
<proteinExistence type="predicted"/>
<accession>A0A9N9ERX8</accession>
<sequence length="542" mass="63403">KETNVNEYFKKVEAQYWQLKHYLNYRLGNESIILPWVQVYEDWLQSLKKIKKTNHKEIPGCVSSLCTELLNVTSSFEGASVLESCVQWYNKFYERNFELQFAERVRKLETDILHCNFSSQKMAELTNESSEVNSGPSKKSSRKRPAEEEEASSVITSPLNLRDQHRRGSNTEDDDFFDDYNESEEENENEETSTEVQLIISKMENVNCRLFKYRIVNLSEKNLVDPVNIVFSNDDKKRMRKFWKEMEPSAEEKHNTVRRSKWEGSIKPLVNKYALAIEVKAETIFDDNVRSSSIKVIFEPPFEDEFDFKKHYENLWVQDIYRRFICLFNSPFNILRDANTLEIAYREAFVNPLIPKAFDDLNDKIRFQIGEIESKLRKKQRNETKGQNPRVNSGSKHDGILKIYMNASEMEIGFMEVVGNAMAEDITGYHGDMKKLFKVMQISIFYQRQHHLIRGASEDQLLCIQSFGLLVYQRETTIYTMHRIKGGLHVVDILTNFTIPDNRDQVYVIDEIIEKAYLFKSSYGLLYKVAGSIAESVGIFTI</sequence>